<keyword evidence="3" id="KW-1185">Reference proteome</keyword>
<reference evidence="2 3" key="1">
    <citation type="submission" date="2023-02" db="EMBL/GenBank/DDBJ databases">
        <authorList>
            <person name="Maleckis M."/>
        </authorList>
    </citation>
    <scope>NUCLEOTIDE SEQUENCE [LARGE SCALE GENOMIC DNA]</scope>
    <source>
        <strain evidence="2 3">P8-A2</strain>
    </source>
</reference>
<evidence type="ECO:0000313" key="3">
    <source>
        <dbReference type="Proteomes" id="UP001257627"/>
    </source>
</evidence>
<evidence type="ECO:0000256" key="1">
    <source>
        <dbReference type="SAM" id="MobiDB-lite"/>
    </source>
</evidence>
<comment type="caution">
    <text evidence="2">The sequence shown here is derived from an EMBL/GenBank/DDBJ whole genome shotgun (WGS) entry which is preliminary data.</text>
</comment>
<name>A0ABU3V3L6_9ACTN</name>
<proteinExistence type="predicted"/>
<protein>
    <submittedName>
        <fullName evidence="2">Uncharacterized protein</fullName>
    </submittedName>
</protein>
<dbReference type="EMBL" id="JARAKF010000002">
    <property type="protein sequence ID" value="MDU9000780.1"/>
    <property type="molecule type" value="Genomic_DNA"/>
</dbReference>
<accession>A0ABU3V3L6</accession>
<feature type="region of interest" description="Disordered" evidence="1">
    <location>
        <begin position="86"/>
        <end position="112"/>
    </location>
</feature>
<sequence length="145" mass="16548">MIREAGRLITETPADHRDRPPRPARGIRNSWGFAQPVEDVRFVRMLSEVEEAAFDTERHRSVRSRVAAQQREAAYAVRGKHYAPYGIWHDDSPMTPGDRSAKESLGRHLASFPQTARERRAYDAWVTYSSDSAARRRRSVRTAGA</sequence>
<gene>
    <name evidence="2" type="ORF">PU648_52530</name>
</gene>
<dbReference type="Proteomes" id="UP001257627">
    <property type="component" value="Unassembled WGS sequence"/>
</dbReference>
<dbReference type="RefSeq" id="WP_143613960.1">
    <property type="nucleotide sequence ID" value="NZ_JAPEMK010000003.1"/>
</dbReference>
<evidence type="ECO:0000313" key="2">
    <source>
        <dbReference type="EMBL" id="MDU9000780.1"/>
    </source>
</evidence>
<organism evidence="2 3">
    <name type="scientific">Streptomyces mirabilis</name>
    <dbReference type="NCBI Taxonomy" id="68239"/>
    <lineage>
        <taxon>Bacteria</taxon>
        <taxon>Bacillati</taxon>
        <taxon>Actinomycetota</taxon>
        <taxon>Actinomycetes</taxon>
        <taxon>Kitasatosporales</taxon>
        <taxon>Streptomycetaceae</taxon>
        <taxon>Streptomyces</taxon>
    </lineage>
</organism>
<feature type="region of interest" description="Disordered" evidence="1">
    <location>
        <begin position="1"/>
        <end position="30"/>
    </location>
</feature>